<dbReference type="InterPro" id="IPR036873">
    <property type="entry name" value="Rhodanese-like_dom_sf"/>
</dbReference>
<dbReference type="CDD" id="cd00158">
    <property type="entry name" value="RHOD"/>
    <property type="match status" value="1"/>
</dbReference>
<sequence length="148" mass="16609">MQEFISMATEFAQKHTLLAVSWFAIFVMVIYTFYKDATSKFKVITHNEVIRLINSDEAIVVDLRSLEEFQRGHIINSINVLPSEIKNQNIGKLESHKEKALILVDTNGTSASASAVFLTKQGFNSVFVLKEGLSAWVAANLPLVKKHK</sequence>
<dbReference type="Pfam" id="PF00581">
    <property type="entry name" value="Rhodanese"/>
    <property type="match status" value="1"/>
</dbReference>
<dbReference type="EMBL" id="JMQP01000002">
    <property type="protein sequence ID" value="KIS34578.1"/>
    <property type="molecule type" value="Genomic_DNA"/>
</dbReference>
<feature type="domain" description="Rhodanese" evidence="2">
    <location>
        <begin position="54"/>
        <end position="145"/>
    </location>
</feature>
<dbReference type="Gene3D" id="3.40.250.10">
    <property type="entry name" value="Rhodanese-like domain"/>
    <property type="match status" value="1"/>
</dbReference>
<evidence type="ECO:0000313" key="3">
    <source>
        <dbReference type="EMBL" id="KIS34578.1"/>
    </source>
</evidence>
<gene>
    <name evidence="3" type="ORF">NTHI1209_00178</name>
</gene>
<dbReference type="PANTHER" id="PTHR43031">
    <property type="entry name" value="FAD-DEPENDENT OXIDOREDUCTASE"/>
    <property type="match status" value="1"/>
</dbReference>
<dbReference type="InterPro" id="IPR050229">
    <property type="entry name" value="GlpE_sulfurtransferase"/>
</dbReference>
<proteinExistence type="predicted"/>
<protein>
    <recommendedName>
        <fullName evidence="2">Rhodanese domain-containing protein</fullName>
    </recommendedName>
</protein>
<keyword evidence="1" id="KW-0812">Transmembrane</keyword>
<dbReference type="InterPro" id="IPR001763">
    <property type="entry name" value="Rhodanese-like_dom"/>
</dbReference>
<name>A0A0D0IHH5_HAEIF</name>
<keyword evidence="1" id="KW-1133">Transmembrane helix</keyword>
<dbReference type="PROSITE" id="PS50206">
    <property type="entry name" value="RHODANESE_3"/>
    <property type="match status" value="1"/>
</dbReference>
<evidence type="ECO:0000259" key="2">
    <source>
        <dbReference type="PROSITE" id="PS50206"/>
    </source>
</evidence>
<organism evidence="3 4">
    <name type="scientific">Haemophilus influenzae</name>
    <dbReference type="NCBI Taxonomy" id="727"/>
    <lineage>
        <taxon>Bacteria</taxon>
        <taxon>Pseudomonadati</taxon>
        <taxon>Pseudomonadota</taxon>
        <taxon>Gammaproteobacteria</taxon>
        <taxon>Pasteurellales</taxon>
        <taxon>Pasteurellaceae</taxon>
        <taxon>Haemophilus</taxon>
    </lineage>
</organism>
<evidence type="ECO:0000256" key="1">
    <source>
        <dbReference type="SAM" id="Phobius"/>
    </source>
</evidence>
<dbReference type="Proteomes" id="UP000050700">
    <property type="component" value="Unassembled WGS sequence"/>
</dbReference>
<evidence type="ECO:0000313" key="4">
    <source>
        <dbReference type="Proteomes" id="UP000050700"/>
    </source>
</evidence>
<keyword evidence="1" id="KW-0472">Membrane</keyword>
<comment type="caution">
    <text evidence="3">The sequence shown here is derived from an EMBL/GenBank/DDBJ whole genome shotgun (WGS) entry which is preliminary data.</text>
</comment>
<dbReference type="SMART" id="SM00450">
    <property type="entry name" value="RHOD"/>
    <property type="match status" value="1"/>
</dbReference>
<reference evidence="3 4" key="1">
    <citation type="submission" date="2014-05" db="EMBL/GenBank/DDBJ databases">
        <title>Methylome analysis of the phasevarions of Haemophilus influenzae.</title>
        <authorList>
            <person name="Atack J.M."/>
            <person name="Fox K.L."/>
            <person name="Power P.M."/>
            <person name="Clark T."/>
            <person name="Jurcisek J."/>
            <person name="Korlach J."/>
            <person name="Bakaletz L.O."/>
            <person name="Jennings M.P."/>
        </authorList>
    </citation>
    <scope>NUCLEOTIDE SEQUENCE [LARGE SCALE GENOMIC DNA]</scope>
    <source>
        <strain evidence="3 4">1209</strain>
    </source>
</reference>
<dbReference type="SUPFAM" id="SSF52821">
    <property type="entry name" value="Rhodanese/Cell cycle control phosphatase"/>
    <property type="match status" value="1"/>
</dbReference>
<dbReference type="AlphaFoldDB" id="A0A0D0IHH5"/>
<dbReference type="PANTHER" id="PTHR43031:SF18">
    <property type="entry name" value="RHODANESE-RELATED SULFURTRANSFERASES"/>
    <property type="match status" value="1"/>
</dbReference>
<accession>A0A0D0IHH5</accession>
<dbReference type="RefSeq" id="WP_005665035.1">
    <property type="nucleotide sequence ID" value="NZ_CP089168.1"/>
</dbReference>
<feature type="transmembrane region" description="Helical" evidence="1">
    <location>
        <begin position="16"/>
        <end position="34"/>
    </location>
</feature>
<dbReference type="PATRIC" id="fig|727.564.peg.368"/>